<feature type="domain" description="DUF3456" evidence="5">
    <location>
        <begin position="36"/>
        <end position="189"/>
    </location>
</feature>
<dbReference type="EMBL" id="CABIJS010000355">
    <property type="protein sequence ID" value="VUZ50180.1"/>
    <property type="molecule type" value="Genomic_DNA"/>
</dbReference>
<evidence type="ECO:0000313" key="10">
    <source>
        <dbReference type="WBParaSite" id="HDID_0000385401-mRNA-1"/>
    </source>
</evidence>
<evidence type="ECO:0000256" key="2">
    <source>
        <dbReference type="ARBA" id="ARBA00022729"/>
    </source>
</evidence>
<feature type="region of interest" description="Disordered" evidence="3">
    <location>
        <begin position="191"/>
        <end position="215"/>
    </location>
</feature>
<proteinExistence type="inferred from homology"/>
<dbReference type="OrthoDB" id="6020060at2759"/>
<accession>A0A0R3SG48</accession>
<dbReference type="InterPro" id="IPR021852">
    <property type="entry name" value="DUF3456"/>
</dbReference>
<dbReference type="AlphaFoldDB" id="A0A0R3SG48"/>
<dbReference type="PANTHER" id="PTHR15382:SF8">
    <property type="entry name" value="CANOPY B"/>
    <property type="match status" value="1"/>
</dbReference>
<keyword evidence="9" id="KW-1185">Reference proteome</keyword>
<evidence type="ECO:0000256" key="4">
    <source>
        <dbReference type="SAM" id="SignalP"/>
    </source>
</evidence>
<evidence type="ECO:0000313" key="7">
    <source>
        <dbReference type="EMBL" id="VUZ50180.1"/>
    </source>
</evidence>
<dbReference type="Proteomes" id="UP000321570">
    <property type="component" value="Unassembled WGS sequence"/>
</dbReference>
<gene>
    <name evidence="6" type="ORF">HDID_LOCUS3852</name>
    <name evidence="7" type="ORF">WMSIL1_LOCUS9195</name>
</gene>
<dbReference type="EMBL" id="UYSG01001280">
    <property type="protein sequence ID" value="VDL39901.1"/>
    <property type="molecule type" value="Genomic_DNA"/>
</dbReference>
<comment type="similarity">
    <text evidence="1">Belongs to the canopy family.</text>
</comment>
<feature type="compositionally biased region" description="Low complexity" evidence="3">
    <location>
        <begin position="193"/>
        <end position="206"/>
    </location>
</feature>
<evidence type="ECO:0000256" key="1">
    <source>
        <dbReference type="ARBA" id="ARBA00007285"/>
    </source>
</evidence>
<reference evidence="6 8" key="2">
    <citation type="submission" date="2018-11" db="EMBL/GenBank/DDBJ databases">
        <authorList>
            <consortium name="Pathogen Informatics"/>
        </authorList>
    </citation>
    <scope>NUCLEOTIDE SEQUENCE [LARGE SCALE GENOMIC DNA]</scope>
</reference>
<feature type="signal peptide" evidence="4">
    <location>
        <begin position="1"/>
        <end position="24"/>
    </location>
</feature>
<dbReference type="PANTHER" id="PTHR15382">
    <property type="entry name" value="CTG4A-RELATED"/>
    <property type="match status" value="1"/>
</dbReference>
<dbReference type="STRING" id="6216.A0A0R3SG48"/>
<dbReference type="Pfam" id="PF11938">
    <property type="entry name" value="DUF3456"/>
    <property type="match status" value="1"/>
</dbReference>
<evidence type="ECO:0000256" key="3">
    <source>
        <dbReference type="SAM" id="MobiDB-lite"/>
    </source>
</evidence>
<evidence type="ECO:0000313" key="9">
    <source>
        <dbReference type="Proteomes" id="UP000321570"/>
    </source>
</evidence>
<feature type="chain" id="PRO_5044546523" evidence="4">
    <location>
        <begin position="25"/>
        <end position="215"/>
    </location>
</feature>
<evidence type="ECO:0000259" key="5">
    <source>
        <dbReference type="Pfam" id="PF11938"/>
    </source>
</evidence>
<protein>
    <submittedName>
        <fullName evidence="10">DUF3456 domain-containing protein</fullName>
    </submittedName>
</protein>
<reference evidence="7 9" key="3">
    <citation type="submission" date="2019-07" db="EMBL/GenBank/DDBJ databases">
        <authorList>
            <person name="Jastrzebski P J."/>
            <person name="Paukszto L."/>
            <person name="Jastrzebski P J."/>
        </authorList>
    </citation>
    <scope>NUCLEOTIDE SEQUENCE [LARGE SCALE GENOMIC DNA]</scope>
    <source>
        <strain evidence="7 9">WMS-il1</strain>
    </source>
</reference>
<name>A0A0R3SG48_HYMDI</name>
<sequence length="215" mass="24986">MSWFTIVIFLLFSNHFPKLPIVNASDENSVNSPTACEVCKLFYHEFMLRYNATDSAEMLDYHGSSSKRIPYAKSELRLTEILEDPSLCSNMLQYRLHNERKDSTRFQKSRPQTFETLKQLVDRGVDVKLDIPQSLWDSPSLEISMLKEKCEKLVSEYIETIEDWFFKHQDETSLLDYLCRNQVLKDLSSECLSEPMPSESTSTTENSGEKVKTEL</sequence>
<keyword evidence="2 4" id="KW-0732">Signal</keyword>
<evidence type="ECO:0000313" key="6">
    <source>
        <dbReference type="EMBL" id="VDL39901.1"/>
    </source>
</evidence>
<dbReference type="WBParaSite" id="HDID_0000385401-mRNA-1">
    <property type="protein sequence ID" value="HDID_0000385401-mRNA-1"/>
    <property type="gene ID" value="HDID_0000385401"/>
</dbReference>
<organism evidence="10">
    <name type="scientific">Hymenolepis diminuta</name>
    <name type="common">Rat tapeworm</name>
    <dbReference type="NCBI Taxonomy" id="6216"/>
    <lineage>
        <taxon>Eukaryota</taxon>
        <taxon>Metazoa</taxon>
        <taxon>Spiralia</taxon>
        <taxon>Lophotrochozoa</taxon>
        <taxon>Platyhelminthes</taxon>
        <taxon>Cestoda</taxon>
        <taxon>Eucestoda</taxon>
        <taxon>Cyclophyllidea</taxon>
        <taxon>Hymenolepididae</taxon>
        <taxon>Hymenolepis</taxon>
    </lineage>
</organism>
<dbReference type="Proteomes" id="UP000274504">
    <property type="component" value="Unassembled WGS sequence"/>
</dbReference>
<evidence type="ECO:0000313" key="8">
    <source>
        <dbReference type="Proteomes" id="UP000274504"/>
    </source>
</evidence>
<reference evidence="10" key="1">
    <citation type="submission" date="2017-02" db="UniProtKB">
        <authorList>
            <consortium name="WormBaseParasite"/>
        </authorList>
    </citation>
    <scope>IDENTIFICATION</scope>
</reference>